<protein>
    <submittedName>
        <fullName evidence="3">General secretion pathway protein GspE</fullName>
    </submittedName>
</protein>
<dbReference type="Proteomes" id="UP000662747">
    <property type="component" value="Chromosome"/>
</dbReference>
<dbReference type="SUPFAM" id="SSF48452">
    <property type="entry name" value="TPR-like"/>
    <property type="match status" value="1"/>
</dbReference>
<gene>
    <name evidence="3" type="ORF">JY651_40285</name>
</gene>
<dbReference type="InterPro" id="IPR037257">
    <property type="entry name" value="T2SS_E_N_sf"/>
</dbReference>
<evidence type="ECO:0000256" key="1">
    <source>
        <dbReference type="SAM" id="MobiDB-lite"/>
    </source>
</evidence>
<dbReference type="Pfam" id="PF05157">
    <property type="entry name" value="MshEN"/>
    <property type="match status" value="1"/>
</dbReference>
<organism evidence="3 4">
    <name type="scientific">Pyxidicoccus parkwayensis</name>
    <dbReference type="NCBI Taxonomy" id="2813578"/>
    <lineage>
        <taxon>Bacteria</taxon>
        <taxon>Pseudomonadati</taxon>
        <taxon>Myxococcota</taxon>
        <taxon>Myxococcia</taxon>
        <taxon>Myxococcales</taxon>
        <taxon>Cystobacterineae</taxon>
        <taxon>Myxococcaceae</taxon>
        <taxon>Pyxidicoccus</taxon>
    </lineage>
</organism>
<dbReference type="EMBL" id="CP071090">
    <property type="protein sequence ID" value="QSQ21363.1"/>
    <property type="molecule type" value="Genomic_DNA"/>
</dbReference>
<name>A0ABX7NRN7_9BACT</name>
<evidence type="ECO:0000313" key="3">
    <source>
        <dbReference type="EMBL" id="QSQ21363.1"/>
    </source>
</evidence>
<dbReference type="InterPro" id="IPR007831">
    <property type="entry name" value="T2SS_GspE_N"/>
</dbReference>
<dbReference type="Gene3D" id="1.25.40.10">
    <property type="entry name" value="Tetratricopeptide repeat domain"/>
    <property type="match status" value="1"/>
</dbReference>
<dbReference type="InterPro" id="IPR011990">
    <property type="entry name" value="TPR-like_helical_dom_sf"/>
</dbReference>
<dbReference type="SUPFAM" id="SSF160246">
    <property type="entry name" value="EspE N-terminal domain-like"/>
    <property type="match status" value="1"/>
</dbReference>
<dbReference type="Gene3D" id="3.30.300.160">
    <property type="entry name" value="Type II secretion system, protein E, N-terminal domain"/>
    <property type="match status" value="1"/>
</dbReference>
<feature type="domain" description="Type II secretion system protein GspE N-terminal" evidence="2">
    <location>
        <begin position="65"/>
        <end position="146"/>
    </location>
</feature>
<accession>A0ABX7NRN7</accession>
<dbReference type="RefSeq" id="WP_206722941.1">
    <property type="nucleotide sequence ID" value="NZ_CP071090.1"/>
</dbReference>
<proteinExistence type="predicted"/>
<evidence type="ECO:0000259" key="2">
    <source>
        <dbReference type="Pfam" id="PF05157"/>
    </source>
</evidence>
<keyword evidence="4" id="KW-1185">Reference proteome</keyword>
<evidence type="ECO:0000313" key="4">
    <source>
        <dbReference type="Proteomes" id="UP000662747"/>
    </source>
</evidence>
<feature type="compositionally biased region" description="Low complexity" evidence="1">
    <location>
        <begin position="323"/>
        <end position="363"/>
    </location>
</feature>
<sequence>MARKLGEQLVLDGVLTPELLSRALARQQETGQKLGECLVRLGVDETPVLRVLAQELKTRFVSTEKLAQAKVEPAVLERVPVRLAEGFDFVPLRLAQDTLYVAIAEPQRQRALEEIARTVGVAQVLPFIAVRRSIRAAIRKHYYADAQAFEHPPEDETCPHCGASSRPGDFQCARCELLLVRGVDDLPPRDNVSLVRALLTKPEQTGARGVPRPSREEATRVVSFQAQAKTKGPPVRPVIAVGLDIVNQPLSPFEAYLLSFVDGRTTLEEMALIAQVTELELRAIFESLSERGVTKLVGTLASAQAAMAELPGEAKPAPPAPAPARATAPEAPATRAPAAVPAPGAASAARPPPARTATASAPPRSEDSSEQVLQRVVKLEKEGRMAEALDLLDRSIGLLPAPALLYNRMGLILLNHHRDYERATALFQKAADLEPENSVYTMNLYSVMCLTAEATNAGQQKPRR</sequence>
<feature type="region of interest" description="Disordered" evidence="1">
    <location>
        <begin position="310"/>
        <end position="372"/>
    </location>
</feature>
<reference evidence="3 4" key="1">
    <citation type="submission" date="2021-02" db="EMBL/GenBank/DDBJ databases">
        <title>De Novo genome assembly of isolated myxobacteria.</title>
        <authorList>
            <person name="Stevens D.C."/>
        </authorList>
    </citation>
    <scope>NUCLEOTIDE SEQUENCE [LARGE SCALE GENOMIC DNA]</scope>
    <source>
        <strain evidence="4">SCPEA02</strain>
    </source>
</reference>